<dbReference type="GO" id="GO:0005576">
    <property type="term" value="C:extracellular region"/>
    <property type="evidence" value="ECO:0007669"/>
    <property type="project" value="TreeGrafter"/>
</dbReference>
<evidence type="ECO:0000313" key="6">
    <source>
        <dbReference type="EMBL" id="KMT22416.1"/>
    </source>
</evidence>
<feature type="transmembrane region" description="Helical" evidence="5">
    <location>
        <begin position="151"/>
        <end position="173"/>
    </location>
</feature>
<feature type="transmembrane region" description="Helical" evidence="5">
    <location>
        <begin position="7"/>
        <end position="29"/>
    </location>
</feature>
<proteinExistence type="inferred from homology"/>
<dbReference type="STRING" id="1121307.CLCY_14c00140"/>
<dbReference type="Pfam" id="PF03699">
    <property type="entry name" value="UPF0182"/>
    <property type="match status" value="1"/>
</dbReference>
<dbReference type="PANTHER" id="PTHR39344:SF1">
    <property type="entry name" value="UPF0182 PROTEIN SLL1060"/>
    <property type="match status" value="1"/>
</dbReference>
<comment type="subcellular location">
    <subcellularLocation>
        <location evidence="5">Cell membrane</location>
        <topology evidence="5">Multi-pass membrane protein</topology>
    </subcellularLocation>
</comment>
<accession>A0A0J8G3Y5</accession>
<dbReference type="Proteomes" id="UP000036756">
    <property type="component" value="Unassembled WGS sequence"/>
</dbReference>
<reference evidence="6 7" key="1">
    <citation type="submission" date="2015-06" db="EMBL/GenBank/DDBJ databases">
        <title>Draft genome sequence of the purine-degrading Clostridium cylindrosporum HC-1 (DSM 605).</title>
        <authorList>
            <person name="Poehlein A."/>
            <person name="Schiel-Bengelsdorf B."/>
            <person name="Bengelsdorf F."/>
            <person name="Daniel R."/>
            <person name="Duerre P."/>
        </authorList>
    </citation>
    <scope>NUCLEOTIDE SEQUENCE [LARGE SCALE GENOMIC DNA]</scope>
    <source>
        <strain evidence="6 7">DSM 605</strain>
    </source>
</reference>
<feature type="transmembrane region" description="Helical" evidence="5">
    <location>
        <begin position="201"/>
        <end position="225"/>
    </location>
</feature>
<keyword evidence="4 5" id="KW-0472">Membrane</keyword>
<keyword evidence="1 5" id="KW-1003">Cell membrane</keyword>
<dbReference type="PATRIC" id="fig|1121307.3.peg.294"/>
<dbReference type="HAMAP" id="MF_01600">
    <property type="entry name" value="UPF0182"/>
    <property type="match status" value="1"/>
</dbReference>
<evidence type="ECO:0000256" key="3">
    <source>
        <dbReference type="ARBA" id="ARBA00022989"/>
    </source>
</evidence>
<dbReference type="GO" id="GO:0005886">
    <property type="term" value="C:plasma membrane"/>
    <property type="evidence" value="ECO:0007669"/>
    <property type="project" value="UniProtKB-SubCell"/>
</dbReference>
<feature type="transmembrane region" description="Helical" evidence="5">
    <location>
        <begin position="245"/>
        <end position="265"/>
    </location>
</feature>
<feature type="transmembrane region" description="Helical" evidence="5">
    <location>
        <begin position="272"/>
        <end position="293"/>
    </location>
</feature>
<comment type="caution">
    <text evidence="6">The sequence shown here is derived from an EMBL/GenBank/DDBJ whole genome shotgun (WGS) entry which is preliminary data.</text>
</comment>
<feature type="transmembrane region" description="Helical" evidence="5">
    <location>
        <begin position="94"/>
        <end position="116"/>
    </location>
</feature>
<keyword evidence="2 5" id="KW-0812">Transmembrane</keyword>
<name>A0A0J8G3Y5_CLOCY</name>
<keyword evidence="7" id="KW-1185">Reference proteome</keyword>
<keyword evidence="3 5" id="KW-1133">Transmembrane helix</keyword>
<evidence type="ECO:0000256" key="2">
    <source>
        <dbReference type="ARBA" id="ARBA00022692"/>
    </source>
</evidence>
<dbReference type="InterPro" id="IPR005372">
    <property type="entry name" value="UPF0182"/>
</dbReference>
<comment type="similarity">
    <text evidence="5">Belongs to the UPF0182 family.</text>
</comment>
<evidence type="ECO:0000256" key="4">
    <source>
        <dbReference type="ARBA" id="ARBA00023136"/>
    </source>
</evidence>
<evidence type="ECO:0000256" key="5">
    <source>
        <dbReference type="HAMAP-Rule" id="MF_01600"/>
    </source>
</evidence>
<dbReference type="PANTHER" id="PTHR39344">
    <property type="entry name" value="UPF0182 PROTEIN SLL1060"/>
    <property type="match status" value="1"/>
</dbReference>
<sequence length="900" mass="101998">MKNYLYKIIGAIVILGVIIAVSSGFLVDIQWFKEVGYLNVFMTTLTTKILVFVPTFIIFFASIVFYVKTLKSKFLRFIDDGDFGFNISNVTNKLILGVSSITALIVSALFTGSFWYKILEFVNATPTGVKDPIFSLDASFYMFKLPLVKSLLSLFIFIVIVLGAVALIFYFTLKAQEGINGLRGVIDIERGVKETFIARQLAILGAFLLVFLSLVFVIKALELVYSPSGVTYGAGYTDIHVSLPAYGIIAVLCIVSAIIFAVSVFRKKFKPVIYSAVTIVVIIFGQALVAGVVEKFIVTPNARDKEMPYITNNIKFTRKAFGLENIEQRDFPVQNNLTPKDIENNKLTIDNIRINEFDRIGEVYNQIQAIRNYYTFNNIDIDRYTIDGKLRQVLIAPRELDNSNREEKFQTWQNRHLFYTHGYGIVASYSNSVGPTGLPSFISKDIPVTGPIKVDKPQIYFGELTNDYSIVGAKSNEIDHPSGNENKETRYNGKAGINLSFGNRVLFAVNQQSINFLLSSEISSKSKIILHKNIVERVNKIAPFIHYDRDPYLVASNGKLYWIINGYTTSNKYPYSEMYGNVNYVRNSVKAVIDAYDGTVDFYLDDNSDVIASTISKMYKGLFKDISKMPEDLKDHLRYSEDVFMAQSRVYEKYHMTNPMIFYNNEDLWSIARYKGSDDREAQIEPVYQLMKLPQEKEEKFLLTIPYTVAKKENMVSWLTVEANEEKSKLVLLKFPKEQAVYGPQQFNSKINTDTEISQELTLWSQRGSEVKFGEATIIPIKNSLLYVKPLYLKSQGGKGLPELKRVIVQYGDKIVMEENIPKALARLFGANIVDEEAQPSKPGENVVTPSQEKASDMVKRATDLFNKATDAQKKGDWAAYGTYLKQLEDELNKLQQNVK</sequence>
<dbReference type="RefSeq" id="WP_048570040.1">
    <property type="nucleotide sequence ID" value="NZ_LFVU01000009.1"/>
</dbReference>
<dbReference type="OrthoDB" id="9763654at2"/>
<evidence type="ECO:0000313" key="7">
    <source>
        <dbReference type="Proteomes" id="UP000036756"/>
    </source>
</evidence>
<dbReference type="EMBL" id="LFVU01000009">
    <property type="protein sequence ID" value="KMT22416.1"/>
    <property type="molecule type" value="Genomic_DNA"/>
</dbReference>
<protein>
    <recommendedName>
        <fullName evidence="5">UPF0182 protein CLCY_14c00140</fullName>
    </recommendedName>
</protein>
<organism evidence="6 7">
    <name type="scientific">Clostridium cylindrosporum DSM 605</name>
    <dbReference type="NCBI Taxonomy" id="1121307"/>
    <lineage>
        <taxon>Bacteria</taxon>
        <taxon>Bacillati</taxon>
        <taxon>Bacillota</taxon>
        <taxon>Clostridia</taxon>
        <taxon>Eubacteriales</taxon>
        <taxon>Clostridiaceae</taxon>
        <taxon>Clostridium</taxon>
    </lineage>
</organism>
<gene>
    <name evidence="6" type="ORF">CLCY_14c00140</name>
</gene>
<feature type="transmembrane region" description="Helical" evidence="5">
    <location>
        <begin position="49"/>
        <end position="67"/>
    </location>
</feature>
<evidence type="ECO:0000256" key="1">
    <source>
        <dbReference type="ARBA" id="ARBA00022475"/>
    </source>
</evidence>
<dbReference type="AlphaFoldDB" id="A0A0J8G3Y5"/>